<dbReference type="EMBL" id="JABFAC010000007">
    <property type="protein sequence ID" value="MBA0617491.1"/>
    <property type="molecule type" value="Genomic_DNA"/>
</dbReference>
<evidence type="ECO:0000256" key="3">
    <source>
        <dbReference type="ARBA" id="ARBA00022679"/>
    </source>
</evidence>
<evidence type="ECO:0000256" key="11">
    <source>
        <dbReference type="ARBA" id="ARBA00023180"/>
    </source>
</evidence>
<organism evidence="16 17">
    <name type="scientific">Gossypium davidsonii</name>
    <name type="common">Davidson's cotton</name>
    <name type="synonym">Gossypium klotzschianum subsp. davidsonii</name>
    <dbReference type="NCBI Taxonomy" id="34287"/>
    <lineage>
        <taxon>Eukaryota</taxon>
        <taxon>Viridiplantae</taxon>
        <taxon>Streptophyta</taxon>
        <taxon>Embryophyta</taxon>
        <taxon>Tracheophyta</taxon>
        <taxon>Spermatophyta</taxon>
        <taxon>Magnoliopsida</taxon>
        <taxon>eudicotyledons</taxon>
        <taxon>Gunneridae</taxon>
        <taxon>Pentapetalae</taxon>
        <taxon>rosids</taxon>
        <taxon>malvids</taxon>
        <taxon>Malvales</taxon>
        <taxon>Malvaceae</taxon>
        <taxon>Malvoideae</taxon>
        <taxon>Gossypium</taxon>
    </lineage>
</organism>
<dbReference type="Gene3D" id="2.60.120.430">
    <property type="entry name" value="Galactose-binding lectin"/>
    <property type="match status" value="2"/>
</dbReference>
<evidence type="ECO:0000256" key="12">
    <source>
        <dbReference type="PROSITE-ProRule" id="PRU10141"/>
    </source>
</evidence>
<dbReference type="FunFam" id="3.30.200.20:FF:000039">
    <property type="entry name" value="receptor-like protein kinase FERONIA"/>
    <property type="match status" value="1"/>
</dbReference>
<comment type="caution">
    <text evidence="16">The sequence shown here is derived from an EMBL/GenBank/DDBJ whole genome shotgun (WGS) entry which is preliminary data.</text>
</comment>
<keyword evidence="4 14" id="KW-0812">Transmembrane</keyword>
<evidence type="ECO:0000256" key="13">
    <source>
        <dbReference type="SAM" id="MobiDB-lite"/>
    </source>
</evidence>
<evidence type="ECO:0000256" key="7">
    <source>
        <dbReference type="ARBA" id="ARBA00022777"/>
    </source>
</evidence>
<keyword evidence="10 14" id="KW-0472">Membrane</keyword>
<dbReference type="FunFam" id="1.10.510.10:FF:000252">
    <property type="entry name" value="Receptor-like protein kinase FERONIA"/>
    <property type="match status" value="1"/>
</dbReference>
<evidence type="ECO:0000313" key="17">
    <source>
        <dbReference type="Proteomes" id="UP000593561"/>
    </source>
</evidence>
<dbReference type="PROSITE" id="PS00107">
    <property type="entry name" value="PROTEIN_KINASE_ATP"/>
    <property type="match status" value="1"/>
</dbReference>
<dbReference type="SUPFAM" id="SSF56112">
    <property type="entry name" value="Protein kinase-like (PK-like)"/>
    <property type="match status" value="1"/>
</dbReference>
<dbReference type="GO" id="GO:0009506">
    <property type="term" value="C:plasmodesma"/>
    <property type="evidence" value="ECO:0007669"/>
    <property type="project" value="TreeGrafter"/>
</dbReference>
<dbReference type="CDD" id="cd14066">
    <property type="entry name" value="STKc_IRAK"/>
    <property type="match status" value="1"/>
</dbReference>
<feature type="transmembrane region" description="Helical" evidence="14">
    <location>
        <begin position="476"/>
        <end position="498"/>
    </location>
</feature>
<keyword evidence="7" id="KW-0418">Kinase</keyword>
<keyword evidence="17" id="KW-1185">Reference proteome</keyword>
<dbReference type="GO" id="GO:0004714">
    <property type="term" value="F:transmembrane receptor protein tyrosine kinase activity"/>
    <property type="evidence" value="ECO:0007669"/>
    <property type="project" value="InterPro"/>
</dbReference>
<name>A0A7J8RUJ5_GOSDV</name>
<feature type="binding site" evidence="12">
    <location>
        <position position="590"/>
    </location>
    <ligand>
        <name>ATP</name>
        <dbReference type="ChEBI" id="CHEBI:30616"/>
    </ligand>
</feature>
<feature type="non-terminal residue" evidence="16">
    <location>
        <position position="1"/>
    </location>
</feature>
<dbReference type="SMART" id="SM00220">
    <property type="entry name" value="S_TKc"/>
    <property type="match status" value="1"/>
</dbReference>
<dbReference type="Gene3D" id="1.10.510.10">
    <property type="entry name" value="Transferase(Phosphotransferase) domain 1"/>
    <property type="match status" value="1"/>
</dbReference>
<protein>
    <recommendedName>
        <fullName evidence="15">Protein kinase domain-containing protein</fullName>
    </recommendedName>
</protein>
<keyword evidence="9 14" id="KW-1133">Transmembrane helix</keyword>
<dbReference type="GO" id="GO:0005524">
    <property type="term" value="F:ATP binding"/>
    <property type="evidence" value="ECO:0007669"/>
    <property type="project" value="UniProtKB-UniRule"/>
</dbReference>
<accession>A0A7J8RUJ5</accession>
<feature type="domain" description="Protein kinase" evidence="15">
    <location>
        <begin position="562"/>
        <end position="834"/>
    </location>
</feature>
<comment type="subcellular location">
    <subcellularLocation>
        <location evidence="1">Membrane</location>
        <topology evidence="1">Single-pass type I membrane protein</topology>
    </subcellularLocation>
</comment>
<evidence type="ECO:0000256" key="5">
    <source>
        <dbReference type="ARBA" id="ARBA00022729"/>
    </source>
</evidence>
<dbReference type="InterPro" id="IPR024788">
    <property type="entry name" value="Malectin-like_Carb-bd_dom"/>
</dbReference>
<dbReference type="GO" id="GO:0005886">
    <property type="term" value="C:plasma membrane"/>
    <property type="evidence" value="ECO:0007669"/>
    <property type="project" value="TreeGrafter"/>
</dbReference>
<dbReference type="FunFam" id="2.60.120.430:FF:000005">
    <property type="entry name" value="Putative receptor-like protein kinase"/>
    <property type="match status" value="1"/>
</dbReference>
<dbReference type="AlphaFoldDB" id="A0A7J8RUJ5"/>
<evidence type="ECO:0000256" key="4">
    <source>
        <dbReference type="ARBA" id="ARBA00022692"/>
    </source>
</evidence>
<dbReference type="Pfam" id="PF12819">
    <property type="entry name" value="Malectin_like"/>
    <property type="match status" value="1"/>
</dbReference>
<dbReference type="InterPro" id="IPR008271">
    <property type="entry name" value="Ser/Thr_kinase_AS"/>
</dbReference>
<dbReference type="InterPro" id="IPR011009">
    <property type="entry name" value="Kinase-like_dom_sf"/>
</dbReference>
<reference evidence="16 17" key="1">
    <citation type="journal article" date="2019" name="Genome Biol. Evol.">
        <title>Insights into the evolution of the New World diploid cottons (Gossypium, subgenus Houzingenia) based on genome sequencing.</title>
        <authorList>
            <person name="Grover C.E."/>
            <person name="Arick M.A. 2nd"/>
            <person name="Thrash A."/>
            <person name="Conover J.L."/>
            <person name="Sanders W.S."/>
            <person name="Peterson D.G."/>
            <person name="Frelichowski J.E."/>
            <person name="Scheffler J.A."/>
            <person name="Scheffler B.E."/>
            <person name="Wendel J.F."/>
        </authorList>
    </citation>
    <scope>NUCLEOTIDE SEQUENCE [LARGE SCALE GENOMIC DNA]</scope>
    <source>
        <strain evidence="16">27</strain>
        <tissue evidence="16">Leaf</tissue>
    </source>
</reference>
<evidence type="ECO:0000256" key="9">
    <source>
        <dbReference type="ARBA" id="ARBA00022989"/>
    </source>
</evidence>
<dbReference type="InterPro" id="IPR017441">
    <property type="entry name" value="Protein_kinase_ATP_BS"/>
</dbReference>
<dbReference type="InterPro" id="IPR000719">
    <property type="entry name" value="Prot_kinase_dom"/>
</dbReference>
<proteinExistence type="predicted"/>
<dbReference type="GO" id="GO:0004674">
    <property type="term" value="F:protein serine/threonine kinase activity"/>
    <property type="evidence" value="ECO:0007669"/>
    <property type="project" value="UniProtKB-KW"/>
</dbReference>
<dbReference type="PANTHER" id="PTHR27003:SF398">
    <property type="entry name" value="PROTEIN KINASE DOMAIN-CONTAINING PROTEIN"/>
    <property type="match status" value="1"/>
</dbReference>
<feature type="region of interest" description="Disordered" evidence="13">
    <location>
        <begin position="882"/>
        <end position="905"/>
    </location>
</feature>
<dbReference type="Pfam" id="PF07714">
    <property type="entry name" value="PK_Tyr_Ser-Thr"/>
    <property type="match status" value="1"/>
</dbReference>
<dbReference type="PROSITE" id="PS50011">
    <property type="entry name" value="PROTEIN_KINASE_DOM"/>
    <property type="match status" value="1"/>
</dbReference>
<dbReference type="Proteomes" id="UP000593561">
    <property type="component" value="Unassembled WGS sequence"/>
</dbReference>
<dbReference type="Gene3D" id="3.30.200.20">
    <property type="entry name" value="Phosphorylase Kinase, domain 1"/>
    <property type="match status" value="1"/>
</dbReference>
<evidence type="ECO:0000256" key="14">
    <source>
        <dbReference type="SAM" id="Phobius"/>
    </source>
</evidence>
<evidence type="ECO:0000313" key="16">
    <source>
        <dbReference type="EMBL" id="MBA0617491.1"/>
    </source>
</evidence>
<evidence type="ECO:0000256" key="6">
    <source>
        <dbReference type="ARBA" id="ARBA00022741"/>
    </source>
</evidence>
<dbReference type="InterPro" id="IPR001245">
    <property type="entry name" value="Ser-Thr/Tyr_kinase_cat_dom"/>
</dbReference>
<keyword evidence="5" id="KW-0732">Signal</keyword>
<keyword evidence="11" id="KW-0325">Glycoprotein</keyword>
<sequence>GQDVASSFSFSADLRPSDSVLHREKERFIGASRRYVENVRCAGLLQRSCGKGGSRGKLEATAEDSRKQSLTEYCKSMGKFQWDKHHESLSLFLYLVIFFSYQLPSSAYTLPDKYFINCGSNIAVNVSSQTFVSDSNSDVSFTEQNSFVTYNRQASETPPLYQTARVFRKQSSYEFKINTNGTYLVRLHFSNSTDVSDAIFNVSASGFLLLHDFTVQKIGSSTITKEFILSIPIGKFLIYFVPQVSSFAFINAIEVFPAPPDFISDEPTQINRTGNSNDYKGLLSQALQTIHRINVGGPTLTPDNDTLLRTWLPDDSYLTNSGIAKNSGVFSGRPNYDLVTDFIAPDLVYRTSKEMASNDSNITWSYDVTRDARHLIRVHFCDVISVSQNILSFFLYINSNFSQNINPYREVGKLETPFFMDFVVDSDDSGFINISIGPDSNSIVQNAFLNGVEIMEMMGKSNLVPVTHKSNNMSPFIIVGVVLGGLVLVCIFGGLLFIGMRCRKPKPVETSEWSPLPIFKGSSDGNSKTPSREGTITASPVPNLNLGLRIPLDEIQLATKNFDKKLQIGKGGFGTVYQGTLRNGLKVAVKRSQPGSSQGLPEFQTEIMVLSKIRHRHLVSLIGYCDERLEMILVYELMEKGTLRDHLYNAKLPCLSWKQRLDICIGAARGLHYLHKGASGGIIHRDVKSTNILLDENLVAKVADFGLSRSGPPDQSHVSTGIKGTFGYLDPEYFKTQQLTEKSDVYSFGVVLLEVLCARPAINPALPREQVNLAEWGMRCKNKGLLDQIVDPSIRDQINPNSLRKFAEITEKCLQEDACDRPGMGDVAWDLEYALQLQQTAVVQEPHEDSASNAYGMLSLHVIQRLPSTNIEFEGDDMSIIKEDESDSVPSASGVFSQLKMDEAR</sequence>
<evidence type="ECO:0000256" key="10">
    <source>
        <dbReference type="ARBA" id="ARBA00023136"/>
    </source>
</evidence>
<feature type="compositionally biased region" description="Polar residues" evidence="13">
    <location>
        <begin position="523"/>
        <end position="538"/>
    </location>
</feature>
<dbReference type="PANTHER" id="PTHR27003">
    <property type="entry name" value="OS07G0166700 PROTEIN"/>
    <property type="match status" value="1"/>
</dbReference>
<evidence type="ECO:0000259" key="15">
    <source>
        <dbReference type="PROSITE" id="PS50011"/>
    </source>
</evidence>
<dbReference type="InterPro" id="IPR045272">
    <property type="entry name" value="ANXUR1/2-like"/>
</dbReference>
<evidence type="ECO:0000256" key="1">
    <source>
        <dbReference type="ARBA" id="ARBA00004479"/>
    </source>
</evidence>
<dbReference type="FunFam" id="2.60.120.430:FF:000013">
    <property type="entry name" value="Putative receptor-like protein kinase"/>
    <property type="match status" value="1"/>
</dbReference>
<dbReference type="PROSITE" id="PS00108">
    <property type="entry name" value="PROTEIN_KINASE_ST"/>
    <property type="match status" value="1"/>
</dbReference>
<feature type="region of interest" description="Disordered" evidence="13">
    <location>
        <begin position="519"/>
        <end position="538"/>
    </location>
</feature>
<keyword evidence="6 12" id="KW-0547">Nucleotide-binding</keyword>
<gene>
    <name evidence="16" type="ORF">Godav_026930</name>
</gene>
<evidence type="ECO:0000256" key="2">
    <source>
        <dbReference type="ARBA" id="ARBA00022527"/>
    </source>
</evidence>
<keyword evidence="8 12" id="KW-0067">ATP-binding</keyword>
<keyword evidence="2" id="KW-0723">Serine/threonine-protein kinase</keyword>
<evidence type="ECO:0000256" key="8">
    <source>
        <dbReference type="ARBA" id="ARBA00022840"/>
    </source>
</evidence>
<keyword evidence="3" id="KW-0808">Transferase</keyword>